<comment type="caution">
    <text evidence="2">The sequence shown here is derived from an EMBL/GenBank/DDBJ whole genome shotgun (WGS) entry which is preliminary data.</text>
</comment>
<accession>A0A433Q4M1</accession>
<feature type="compositionally biased region" description="Low complexity" evidence="1">
    <location>
        <begin position="364"/>
        <end position="378"/>
    </location>
</feature>
<gene>
    <name evidence="2" type="ORF">BC938DRAFT_473091</name>
</gene>
<keyword evidence="3" id="KW-1185">Reference proteome</keyword>
<organism evidence="2 3">
    <name type="scientific">Jimgerdemannia flammicorona</name>
    <dbReference type="NCBI Taxonomy" id="994334"/>
    <lineage>
        <taxon>Eukaryota</taxon>
        <taxon>Fungi</taxon>
        <taxon>Fungi incertae sedis</taxon>
        <taxon>Mucoromycota</taxon>
        <taxon>Mucoromycotina</taxon>
        <taxon>Endogonomycetes</taxon>
        <taxon>Endogonales</taxon>
        <taxon>Endogonaceae</taxon>
        <taxon>Jimgerdemannia</taxon>
    </lineage>
</organism>
<reference evidence="2 3" key="1">
    <citation type="journal article" date="2018" name="New Phytol.">
        <title>Phylogenomics of Endogonaceae and evolution of mycorrhizas within Mucoromycota.</title>
        <authorList>
            <person name="Chang Y."/>
            <person name="Desiro A."/>
            <person name="Na H."/>
            <person name="Sandor L."/>
            <person name="Lipzen A."/>
            <person name="Clum A."/>
            <person name="Barry K."/>
            <person name="Grigoriev I.V."/>
            <person name="Martin F.M."/>
            <person name="Stajich J.E."/>
            <person name="Smith M.E."/>
            <person name="Bonito G."/>
            <person name="Spatafora J.W."/>
        </authorList>
    </citation>
    <scope>NUCLEOTIDE SEQUENCE [LARGE SCALE GENOMIC DNA]</scope>
    <source>
        <strain evidence="2 3">AD002</strain>
    </source>
</reference>
<feature type="region of interest" description="Disordered" evidence="1">
    <location>
        <begin position="358"/>
        <end position="378"/>
    </location>
</feature>
<evidence type="ECO:0000256" key="1">
    <source>
        <dbReference type="SAM" id="MobiDB-lite"/>
    </source>
</evidence>
<evidence type="ECO:0000313" key="2">
    <source>
        <dbReference type="EMBL" id="RUS24765.1"/>
    </source>
</evidence>
<proteinExistence type="predicted"/>
<evidence type="ECO:0000313" key="3">
    <source>
        <dbReference type="Proteomes" id="UP000274822"/>
    </source>
</evidence>
<feature type="compositionally biased region" description="Basic and acidic residues" evidence="1">
    <location>
        <begin position="572"/>
        <end position="587"/>
    </location>
</feature>
<feature type="region of interest" description="Disordered" evidence="1">
    <location>
        <begin position="572"/>
        <end position="601"/>
    </location>
</feature>
<dbReference type="EMBL" id="RBNJ01014953">
    <property type="protein sequence ID" value="RUS24765.1"/>
    <property type="molecule type" value="Genomic_DNA"/>
</dbReference>
<dbReference type="Proteomes" id="UP000274822">
    <property type="component" value="Unassembled WGS sequence"/>
</dbReference>
<sequence>MLTELASRFFIHQPISSTMLTHIPTHAPSIVQELTALLIDTIPSAASSVAVSLCYKYHTVPNWIGLILDTMTDILRRQSTETTETTAVPSDVLDGLDTGLDKAAATSSTTGTRFFNMRRTIGVFAEVLREIGERITLPGRLDEAVLDWLVAQCHTGVSGASTSSDNPGEMFRMDDSGMWFVHFLAMMVVRGVARLDVLVSKFCYGWLEKVGKRLKVQEMQQAQKSEDEETERMMRVCRNVVTLLRLVLVQEEARGGVLEVGGGGGEVGGDDWWLLNLEEIQALRTQRQFLGTLECLSLPFMILHQLAMIESCVALNHPVLHAVQVLRKDLVGVPWFREVCLGNAEAVYDKFMRMDDGVDEQNSQQQQQAQGGATGTAQEQNHLKEVKRKMVEVFQYVMGDGELESTNPNLHNSVSNYITRFKTLFSQINKWNLERSRVKFWLLLDRILLMPEGSDSDVHGDVVMHDAARPGGGGAIRRDECLAAFVQYFFDELVLGGGAGMEGEGRGRFVRRMLTGVRKEVVNEVSFLWVVCITIELRLLRYGEAILSGSGATESTPFIDSILLTHAGSKTADHLSSDRSNERHMDGGEEDGIPQRIIGAD</sequence>
<dbReference type="AlphaFoldDB" id="A0A433Q4M1"/>
<protein>
    <submittedName>
        <fullName evidence="2">Uncharacterized protein</fullName>
    </submittedName>
</protein>
<name>A0A433Q4M1_9FUNG</name>